<keyword evidence="2" id="KW-1185">Reference proteome</keyword>
<dbReference type="EMBL" id="JAIGNO010000003">
    <property type="protein sequence ID" value="MBX7482126.1"/>
    <property type="molecule type" value="Genomic_DNA"/>
</dbReference>
<dbReference type="SUPFAM" id="SSF55961">
    <property type="entry name" value="Bet v1-like"/>
    <property type="match status" value="1"/>
</dbReference>
<reference evidence="1 2" key="1">
    <citation type="submission" date="2021-08" db="EMBL/GenBank/DDBJ databases">
        <title>Comparative Genomics Analysis of the Genus Qipengyuania Reveals Extensive Genetic Diversity and Metabolic Versatility, Including the Description of Fifteen Novel Species.</title>
        <authorList>
            <person name="Liu Y."/>
        </authorList>
    </citation>
    <scope>NUCLEOTIDE SEQUENCE [LARGE SCALE GENOMIC DNA]</scope>
    <source>
        <strain evidence="1 2">6D47A</strain>
    </source>
</reference>
<proteinExistence type="predicted"/>
<sequence length="176" mass="19905">MFGLFKRKPRLLEPSEPIELKTSIEIDRSAEEIYALLDFGDARNQLRARGNEVRRISDDPVEYRLWYDRMPDHNFLFTVTEAIPGKSYAYAGQIVPPVGRRISSHEAYAIEELSEKSCRLTFVNTITHVAGLTEAELADEVGKSSLAAANSLTKLKIQAEKGVEAVDEFEREMGQR</sequence>
<accession>A0ABS7J468</accession>
<dbReference type="RefSeq" id="WP_221556905.1">
    <property type="nucleotide sequence ID" value="NZ_JAIGNO010000003.1"/>
</dbReference>
<dbReference type="Proteomes" id="UP000755104">
    <property type="component" value="Unassembled WGS sequence"/>
</dbReference>
<evidence type="ECO:0000313" key="1">
    <source>
        <dbReference type="EMBL" id="MBX7482126.1"/>
    </source>
</evidence>
<gene>
    <name evidence="1" type="ORF">K3174_06255</name>
</gene>
<protein>
    <submittedName>
        <fullName evidence="1">Uncharacterized protein</fullName>
    </submittedName>
</protein>
<dbReference type="Gene3D" id="3.30.530.20">
    <property type="match status" value="1"/>
</dbReference>
<comment type="caution">
    <text evidence="1">The sequence shown here is derived from an EMBL/GenBank/DDBJ whole genome shotgun (WGS) entry which is preliminary data.</text>
</comment>
<dbReference type="InterPro" id="IPR023393">
    <property type="entry name" value="START-like_dom_sf"/>
</dbReference>
<organism evidence="1 2">
    <name type="scientific">Qipengyuania qiaonensis</name>
    <dbReference type="NCBI Taxonomy" id="2867240"/>
    <lineage>
        <taxon>Bacteria</taxon>
        <taxon>Pseudomonadati</taxon>
        <taxon>Pseudomonadota</taxon>
        <taxon>Alphaproteobacteria</taxon>
        <taxon>Sphingomonadales</taxon>
        <taxon>Erythrobacteraceae</taxon>
        <taxon>Qipengyuania</taxon>
    </lineage>
</organism>
<evidence type="ECO:0000313" key="2">
    <source>
        <dbReference type="Proteomes" id="UP000755104"/>
    </source>
</evidence>
<name>A0ABS7J468_9SPHN</name>